<comment type="caution">
    <text evidence="4">The sequence shown here is derived from an EMBL/GenBank/DDBJ whole genome shotgun (WGS) entry which is preliminary data.</text>
</comment>
<dbReference type="Gene3D" id="1.10.357.10">
    <property type="entry name" value="Tetracycline Repressor, domain 2"/>
    <property type="match status" value="1"/>
</dbReference>
<keyword evidence="1 2" id="KW-0238">DNA-binding</keyword>
<accession>A0ABS9M4A4</accession>
<dbReference type="SUPFAM" id="SSF46689">
    <property type="entry name" value="Homeodomain-like"/>
    <property type="match status" value="1"/>
</dbReference>
<dbReference type="PROSITE" id="PS01081">
    <property type="entry name" value="HTH_TETR_1"/>
    <property type="match status" value="1"/>
</dbReference>
<proteinExistence type="predicted"/>
<dbReference type="InterPro" id="IPR009057">
    <property type="entry name" value="Homeodomain-like_sf"/>
</dbReference>
<evidence type="ECO:0000259" key="3">
    <source>
        <dbReference type="PROSITE" id="PS50977"/>
    </source>
</evidence>
<reference evidence="4 5" key="1">
    <citation type="submission" date="2022-01" db="EMBL/GenBank/DDBJ databases">
        <title>Collection of gut derived symbiotic bacterial strains cultured from healthy donors.</title>
        <authorList>
            <person name="Lin H."/>
            <person name="Kohout C."/>
            <person name="Waligurski E."/>
            <person name="Pamer E.G."/>
        </authorList>
    </citation>
    <scope>NUCLEOTIDE SEQUENCE [LARGE SCALE GENOMIC DNA]</scope>
    <source>
        <strain evidence="4 5">DFI.3.7</strain>
    </source>
</reference>
<evidence type="ECO:0000256" key="1">
    <source>
        <dbReference type="ARBA" id="ARBA00023125"/>
    </source>
</evidence>
<feature type="DNA-binding region" description="H-T-H motif" evidence="2">
    <location>
        <begin position="29"/>
        <end position="48"/>
    </location>
</feature>
<dbReference type="PANTHER" id="PTHR43479">
    <property type="entry name" value="ACREF/ENVCD OPERON REPRESSOR-RELATED"/>
    <property type="match status" value="1"/>
</dbReference>
<protein>
    <submittedName>
        <fullName evidence="4">TetR/AcrR family transcriptional regulator</fullName>
    </submittedName>
</protein>
<dbReference type="InterPro" id="IPR023772">
    <property type="entry name" value="DNA-bd_HTH_TetR-type_CS"/>
</dbReference>
<dbReference type="Proteomes" id="UP001200313">
    <property type="component" value="Unassembled WGS sequence"/>
</dbReference>
<evidence type="ECO:0000313" key="5">
    <source>
        <dbReference type="Proteomes" id="UP001200313"/>
    </source>
</evidence>
<organism evidence="4 5">
    <name type="scientific">Intestinimonas massiliensis</name>
    <name type="common">ex Afouda et al. 2020</name>
    <dbReference type="NCBI Taxonomy" id="1673721"/>
    <lineage>
        <taxon>Bacteria</taxon>
        <taxon>Bacillati</taxon>
        <taxon>Bacillota</taxon>
        <taxon>Clostridia</taxon>
        <taxon>Eubacteriales</taxon>
        <taxon>Intestinimonas</taxon>
    </lineage>
</organism>
<dbReference type="InterPro" id="IPR001647">
    <property type="entry name" value="HTH_TetR"/>
</dbReference>
<dbReference type="PANTHER" id="PTHR43479:SF11">
    <property type="entry name" value="ACREF_ENVCD OPERON REPRESSOR-RELATED"/>
    <property type="match status" value="1"/>
</dbReference>
<name>A0ABS9M4A4_9FIRM</name>
<evidence type="ECO:0000313" key="4">
    <source>
        <dbReference type="EMBL" id="MCG4525619.1"/>
    </source>
</evidence>
<gene>
    <name evidence="4" type="ORF">L0P79_00820</name>
</gene>
<evidence type="ECO:0000256" key="2">
    <source>
        <dbReference type="PROSITE-ProRule" id="PRU00335"/>
    </source>
</evidence>
<sequence>MSRDFQQTHENLLLCAQKHFLEYGYERASIREICKDAHVTNGAFYNHFDDKEALFGALVEPVVQEVKAIYDASVNEHVELAKTDDLKSIWKLSKETLEVIIEYIYGHFDVFRLLLMRAEGTRYSSFLDDVVRLETQVTLKFFAELRSRGVPVRELAEEEWHILLHAYFASLAEVVMHNFPKEAALKYAHTLVSFFNSGWQTILGI</sequence>
<dbReference type="RefSeq" id="WP_238072739.1">
    <property type="nucleotide sequence ID" value="NZ_JAKNJB010000001.1"/>
</dbReference>
<dbReference type="Pfam" id="PF00440">
    <property type="entry name" value="TetR_N"/>
    <property type="match status" value="1"/>
</dbReference>
<dbReference type="InterPro" id="IPR050624">
    <property type="entry name" value="HTH-type_Tx_Regulator"/>
</dbReference>
<keyword evidence="5" id="KW-1185">Reference proteome</keyword>
<dbReference type="EMBL" id="JAKNJB010000001">
    <property type="protein sequence ID" value="MCG4525619.1"/>
    <property type="molecule type" value="Genomic_DNA"/>
</dbReference>
<dbReference type="PRINTS" id="PR00455">
    <property type="entry name" value="HTHTETR"/>
</dbReference>
<feature type="domain" description="HTH tetR-type" evidence="3">
    <location>
        <begin position="6"/>
        <end position="66"/>
    </location>
</feature>
<dbReference type="PROSITE" id="PS50977">
    <property type="entry name" value="HTH_TETR_2"/>
    <property type="match status" value="1"/>
</dbReference>